<keyword evidence="1" id="KW-0573">Peptidoglycan synthesis</keyword>
<dbReference type="KEGG" id="ntn:D5366_10645"/>
<protein>
    <recommendedName>
        <fullName evidence="2">L,D-TPase catalytic domain-containing protein</fullName>
    </recommendedName>
</protein>
<dbReference type="PANTHER" id="PTHR38589">
    <property type="entry name" value="BLR0621 PROTEIN"/>
    <property type="match status" value="1"/>
</dbReference>
<dbReference type="AlphaFoldDB" id="A0A4Y6VBT3"/>
<feature type="domain" description="L,D-TPase catalytic" evidence="2">
    <location>
        <begin position="1"/>
        <end position="169"/>
    </location>
</feature>
<dbReference type="InterPro" id="IPR005490">
    <property type="entry name" value="LD_TPept_cat_dom"/>
</dbReference>
<dbReference type="GO" id="GO:0071555">
    <property type="term" value="P:cell wall organization"/>
    <property type="evidence" value="ECO:0007669"/>
    <property type="project" value="UniProtKB-UniRule"/>
</dbReference>
<sequence length="169" mass="18284">MIKANLIFQNGEPFVRFGNQNLRALIGGAGLRQNKAEGDMATPIGALSLRKVFYRADRVQKPVSGAGLIVEPLAPNDGWCDDVGHADYNKHVTLPHPASCEELWRADHAYDICVVLGWNDSPVVPGNGSAIFLHLPPSKGYTEGCIALQEQDLRAALAQGLSEIIVLQD</sequence>
<dbReference type="GO" id="GO:0009252">
    <property type="term" value="P:peptidoglycan biosynthetic process"/>
    <property type="evidence" value="ECO:0007669"/>
    <property type="project" value="UniProtKB-KW"/>
</dbReference>
<name>A0A4Y6VBT3_9PROT</name>
<evidence type="ECO:0000256" key="1">
    <source>
        <dbReference type="PROSITE-ProRule" id="PRU01373"/>
    </source>
</evidence>
<dbReference type="RefSeq" id="WP_141493604.1">
    <property type="nucleotide sequence ID" value="NZ_CP032485.1"/>
</dbReference>
<keyword evidence="4" id="KW-1185">Reference proteome</keyword>
<dbReference type="PANTHER" id="PTHR38589:SF1">
    <property type="entry name" value="BLR0621 PROTEIN"/>
    <property type="match status" value="1"/>
</dbReference>
<dbReference type="OrthoDB" id="9804204at2"/>
<dbReference type="Proteomes" id="UP000317214">
    <property type="component" value="Chromosome"/>
</dbReference>
<feature type="active site" description="Nucleophile" evidence="1">
    <location>
        <position position="145"/>
    </location>
</feature>
<keyword evidence="1" id="KW-0133">Cell shape</keyword>
<dbReference type="EMBL" id="CP032485">
    <property type="protein sequence ID" value="QDH26001.1"/>
    <property type="molecule type" value="Genomic_DNA"/>
</dbReference>
<gene>
    <name evidence="3" type="ORF">D5366_10645</name>
</gene>
<accession>A0A4Y6VBT3</accession>
<proteinExistence type="predicted"/>
<keyword evidence="1" id="KW-0961">Cell wall biogenesis/degradation</keyword>
<feature type="active site" description="Proton donor/acceptor" evidence="1">
    <location>
        <position position="134"/>
    </location>
</feature>
<evidence type="ECO:0000259" key="2">
    <source>
        <dbReference type="PROSITE" id="PS52029"/>
    </source>
</evidence>
<evidence type="ECO:0000313" key="4">
    <source>
        <dbReference type="Proteomes" id="UP000317214"/>
    </source>
</evidence>
<dbReference type="Pfam" id="PF03734">
    <property type="entry name" value="YkuD"/>
    <property type="match status" value="1"/>
</dbReference>
<organism evidence="3 4">
    <name type="scientific">Neokomagataea tanensis</name>
    <dbReference type="NCBI Taxonomy" id="661191"/>
    <lineage>
        <taxon>Bacteria</taxon>
        <taxon>Pseudomonadati</taxon>
        <taxon>Pseudomonadota</taxon>
        <taxon>Alphaproteobacteria</taxon>
        <taxon>Acetobacterales</taxon>
        <taxon>Acetobacteraceae</taxon>
        <taxon>Neokomagataea</taxon>
    </lineage>
</organism>
<dbReference type="GO" id="GO:0008360">
    <property type="term" value="P:regulation of cell shape"/>
    <property type="evidence" value="ECO:0007669"/>
    <property type="project" value="UniProtKB-UniRule"/>
</dbReference>
<dbReference type="GO" id="GO:0016740">
    <property type="term" value="F:transferase activity"/>
    <property type="evidence" value="ECO:0007669"/>
    <property type="project" value="InterPro"/>
</dbReference>
<evidence type="ECO:0000313" key="3">
    <source>
        <dbReference type="EMBL" id="QDH26001.1"/>
    </source>
</evidence>
<dbReference type="PROSITE" id="PS52029">
    <property type="entry name" value="LD_TPASE"/>
    <property type="match status" value="1"/>
</dbReference>
<reference evidence="3 4" key="1">
    <citation type="submission" date="2018-09" db="EMBL/GenBank/DDBJ databases">
        <title>The complete genome sequence of Neokomagataea tanensis NBRC 106556(T).</title>
        <authorList>
            <person name="Chua K.-O."/>
            <person name="See-Too W.-S."/>
            <person name="Hong K.-W."/>
            <person name="Yin W.-F."/>
            <person name="Chan K.-G."/>
        </authorList>
    </citation>
    <scope>NUCLEOTIDE SEQUENCE [LARGE SCALE GENOMIC DNA]</scope>
    <source>
        <strain evidence="4">AH13 \ NBRC 106556</strain>
    </source>
</reference>
<comment type="pathway">
    <text evidence="1">Cell wall biogenesis; peptidoglycan biosynthesis.</text>
</comment>